<dbReference type="GO" id="GO:0016020">
    <property type="term" value="C:membrane"/>
    <property type="evidence" value="ECO:0007669"/>
    <property type="project" value="UniProtKB-SubCell"/>
</dbReference>
<dbReference type="AlphaFoldDB" id="A0A7S1XHW5"/>
<keyword evidence="4 5" id="KW-0472">Membrane</keyword>
<evidence type="ECO:0000256" key="1">
    <source>
        <dbReference type="ARBA" id="ARBA00004141"/>
    </source>
</evidence>
<evidence type="ECO:0000256" key="3">
    <source>
        <dbReference type="ARBA" id="ARBA00022989"/>
    </source>
</evidence>
<dbReference type="InterPro" id="IPR004895">
    <property type="entry name" value="Prenylated_rab_accept_PRA1"/>
</dbReference>
<gene>
    <name evidence="7" type="ORF">EAUS1353_LOCUS32</name>
</gene>
<keyword evidence="3 5" id="KW-1133">Transmembrane helix</keyword>
<sequence>MANVGIPFERIPSFSPESEDDRELLQHESSGAELKDTQSFEEVPSECRVPCSPIECSPSTRGRGSAKKPNEVVVQLDEVKISDRLEDLPDHGVNARTAELLRKGALKELIFKSWANASQWPEFFDPARLNRPSVQQTIPRIQANGTQFLHNYVLLTLVLVALGAIMHPLAFITFFSIFLLYVVLFVYHEASALQIGKLRLEEQAKSTILLIFALCALCATGSGPVMLGLACVAACAVLLHSAFMISRNEIHLELAQSPRTPLVPDTSSMDEATFEDSVV</sequence>
<organism evidence="7">
    <name type="scientific">Erythrolobus australicus</name>
    <dbReference type="NCBI Taxonomy" id="1077150"/>
    <lineage>
        <taxon>Eukaryota</taxon>
        <taxon>Rhodophyta</taxon>
        <taxon>Bangiophyceae</taxon>
        <taxon>Porphyridiales</taxon>
        <taxon>Porphyridiaceae</taxon>
        <taxon>Erythrolobus</taxon>
    </lineage>
</organism>
<evidence type="ECO:0000256" key="4">
    <source>
        <dbReference type="ARBA" id="ARBA00023136"/>
    </source>
</evidence>
<feature type="transmembrane region" description="Helical" evidence="5">
    <location>
        <begin position="171"/>
        <end position="187"/>
    </location>
</feature>
<evidence type="ECO:0000313" key="7">
    <source>
        <dbReference type="EMBL" id="CAD9238303.1"/>
    </source>
</evidence>
<evidence type="ECO:0000256" key="6">
    <source>
        <dbReference type="SAM" id="MobiDB-lite"/>
    </source>
</evidence>
<keyword evidence="2 5" id="KW-0812">Transmembrane</keyword>
<reference evidence="7" key="1">
    <citation type="submission" date="2021-01" db="EMBL/GenBank/DDBJ databases">
        <authorList>
            <person name="Corre E."/>
            <person name="Pelletier E."/>
            <person name="Niang G."/>
            <person name="Scheremetjew M."/>
            <person name="Finn R."/>
            <person name="Kale V."/>
            <person name="Holt S."/>
            <person name="Cochrane G."/>
            <person name="Meng A."/>
            <person name="Brown T."/>
            <person name="Cohen L."/>
        </authorList>
    </citation>
    <scope>NUCLEOTIDE SEQUENCE</scope>
    <source>
        <strain evidence="7">CCMP3124</strain>
    </source>
</reference>
<dbReference type="PANTHER" id="PTHR19317:SF0">
    <property type="entry name" value="PRENYLATED RAB ACCEPTOR PROTEIN 1"/>
    <property type="match status" value="1"/>
</dbReference>
<evidence type="ECO:0000256" key="5">
    <source>
        <dbReference type="RuleBase" id="RU363107"/>
    </source>
</evidence>
<feature type="transmembrane region" description="Helical" evidence="5">
    <location>
        <begin position="148"/>
        <end position="165"/>
    </location>
</feature>
<feature type="region of interest" description="Disordered" evidence="6">
    <location>
        <begin position="1"/>
        <end position="41"/>
    </location>
</feature>
<name>A0A7S1XHW5_9RHOD</name>
<protein>
    <recommendedName>
        <fullName evidence="5">PRA1 family protein</fullName>
    </recommendedName>
</protein>
<comment type="similarity">
    <text evidence="5">Belongs to the PRA1 family.</text>
</comment>
<comment type="subcellular location">
    <subcellularLocation>
        <location evidence="1 5">Membrane</location>
        <topology evidence="1 5">Multi-pass membrane protein</topology>
    </subcellularLocation>
</comment>
<dbReference type="PANTHER" id="PTHR19317">
    <property type="entry name" value="PRENYLATED RAB ACCEPTOR 1-RELATED"/>
    <property type="match status" value="1"/>
</dbReference>
<accession>A0A7S1XHW5</accession>
<feature type="transmembrane region" description="Helical" evidence="5">
    <location>
        <begin position="208"/>
        <end position="239"/>
    </location>
</feature>
<dbReference type="Pfam" id="PF03208">
    <property type="entry name" value="PRA1"/>
    <property type="match status" value="1"/>
</dbReference>
<dbReference type="GO" id="GO:0005794">
    <property type="term" value="C:Golgi apparatus"/>
    <property type="evidence" value="ECO:0007669"/>
    <property type="project" value="TreeGrafter"/>
</dbReference>
<dbReference type="EMBL" id="HBGI01000039">
    <property type="protein sequence ID" value="CAD9238303.1"/>
    <property type="molecule type" value="Transcribed_RNA"/>
</dbReference>
<proteinExistence type="inferred from homology"/>
<evidence type="ECO:0000256" key="2">
    <source>
        <dbReference type="ARBA" id="ARBA00022692"/>
    </source>
</evidence>